<name>A0ABV8D3L2_9STRE</name>
<reference evidence="3" key="1">
    <citation type="journal article" date="2019" name="Int. J. Syst. Evol. Microbiol.">
        <title>The Global Catalogue of Microorganisms (GCM) 10K type strain sequencing project: providing services to taxonomists for standard genome sequencing and annotation.</title>
        <authorList>
            <consortium name="The Broad Institute Genomics Platform"/>
            <consortium name="The Broad Institute Genome Sequencing Center for Infectious Disease"/>
            <person name="Wu L."/>
            <person name="Ma J."/>
        </authorList>
    </citation>
    <scope>NUCLEOTIDE SEQUENCE [LARGE SCALE GENOMIC DNA]</scope>
    <source>
        <strain evidence="3">CCUG 58728</strain>
    </source>
</reference>
<evidence type="ECO:0000313" key="3">
    <source>
        <dbReference type="Proteomes" id="UP001595901"/>
    </source>
</evidence>
<dbReference type="RefSeq" id="WP_380432647.1">
    <property type="nucleotide sequence ID" value="NZ_JBHSAC010000079.1"/>
</dbReference>
<keyword evidence="1" id="KW-0812">Transmembrane</keyword>
<dbReference type="EMBL" id="JBHSAC010000079">
    <property type="protein sequence ID" value="MFC3932909.1"/>
    <property type="molecule type" value="Genomic_DNA"/>
</dbReference>
<keyword evidence="1" id="KW-0472">Membrane</keyword>
<proteinExistence type="predicted"/>
<dbReference type="InterPro" id="IPR025270">
    <property type="entry name" value="DUF4044"/>
</dbReference>
<sequence length="42" mass="4553">MVFGDNGPRKKTGFEHLTKFVVVAMVVIVLFGLLASAISVLF</sequence>
<keyword evidence="1" id="KW-1133">Transmembrane helix</keyword>
<dbReference type="Pfam" id="PF13253">
    <property type="entry name" value="DUF4044"/>
    <property type="match status" value="1"/>
</dbReference>
<gene>
    <name evidence="2" type="ORF">ACFOSE_09130</name>
</gene>
<evidence type="ECO:0000313" key="2">
    <source>
        <dbReference type="EMBL" id="MFC3932909.1"/>
    </source>
</evidence>
<keyword evidence="3" id="KW-1185">Reference proteome</keyword>
<protein>
    <submittedName>
        <fullName evidence="2">DUF4044 domain-containing protein</fullName>
    </submittedName>
</protein>
<evidence type="ECO:0000256" key="1">
    <source>
        <dbReference type="SAM" id="Phobius"/>
    </source>
</evidence>
<comment type="caution">
    <text evidence="2">The sequence shown here is derived from an EMBL/GenBank/DDBJ whole genome shotgun (WGS) entry which is preliminary data.</text>
</comment>
<dbReference type="Proteomes" id="UP001595901">
    <property type="component" value="Unassembled WGS sequence"/>
</dbReference>
<organism evidence="2 3">
    <name type="scientific">Streptococcus dentapri</name>
    <dbReference type="NCBI Taxonomy" id="573564"/>
    <lineage>
        <taxon>Bacteria</taxon>
        <taxon>Bacillati</taxon>
        <taxon>Bacillota</taxon>
        <taxon>Bacilli</taxon>
        <taxon>Lactobacillales</taxon>
        <taxon>Streptococcaceae</taxon>
        <taxon>Streptococcus</taxon>
    </lineage>
</organism>
<accession>A0ABV8D3L2</accession>
<feature type="transmembrane region" description="Helical" evidence="1">
    <location>
        <begin position="20"/>
        <end position="41"/>
    </location>
</feature>